<dbReference type="AlphaFoldDB" id="A0A0D2MYP0"/>
<dbReference type="KEGG" id="mng:MNEG_2481"/>
<feature type="compositionally biased region" description="Polar residues" evidence="1">
    <location>
        <begin position="281"/>
        <end position="292"/>
    </location>
</feature>
<evidence type="ECO:0000313" key="2">
    <source>
        <dbReference type="EMBL" id="KIZ05472.1"/>
    </source>
</evidence>
<evidence type="ECO:0000313" key="3">
    <source>
        <dbReference type="Proteomes" id="UP000054498"/>
    </source>
</evidence>
<feature type="region of interest" description="Disordered" evidence="1">
    <location>
        <begin position="274"/>
        <end position="297"/>
    </location>
</feature>
<sequence>MAALMRLLVEATGPPRGDDRGGGSASGSSEPLWLAAAAEGDRAQTARWAAVLADGAMTLVSIRALNARGRDDADSRQRRRSALTLAEAFSASPGAVAALIAAAATEESLRRPDGAVFDMFWMMSRIPRFVAPLKVQEEVMTRVAVQLEPCAAEAAALACGALRAELAGGRNGCILPLGLLQFLSLSAAGAVALLRLPPGEGLDLLAPLLMARERRDGRRGGARGGSDTQQSSAAGARLGRPAGAASLAELPFDGSILHAICSVFTHASKARWDDEQAGTEAAQSARPSTANGPTDPARARDAVAALTGPLLEVAAGRGGAAGLRGDPRLRMTFLALHALEQSVWSIGVIGQGAQMAGVHPSSSRRGPARQVGNEGEGEDFAFPIYLHAGSAATLAGVLQAALEAAASSDTGREVVATAAALLNTAAQTGCGSAHAQWCRDAIAAGLPSLLLRAAVQISAQQDDPISAAKASIAACLMAYMEGGCSCVVDLAARPGAATAVVGALLRCAAATRAGGPGASSRDCLLMADGAGMAGLLLSMMAAAACEDDAEASDAAEQQCQHVEETVWGNLNDNIEKAHSAAEAALLRLGAAGGRGGALAADAAAALGFLRRREAPPPLSGPGALLQAGGRRCLACGKGRGRGVTLRRCNGCRAEGVFYCSVEW</sequence>
<name>A0A0D2MYP0_9CHLO</name>
<protein>
    <submittedName>
        <fullName evidence="2">Uncharacterized protein</fullName>
    </submittedName>
</protein>
<dbReference type="RefSeq" id="XP_013904491.1">
    <property type="nucleotide sequence ID" value="XM_014049037.1"/>
</dbReference>
<dbReference type="GeneID" id="25735359"/>
<reference evidence="2 3" key="1">
    <citation type="journal article" date="2013" name="BMC Genomics">
        <title>Reconstruction of the lipid metabolism for the microalga Monoraphidium neglectum from its genome sequence reveals characteristics suitable for biofuel production.</title>
        <authorList>
            <person name="Bogen C."/>
            <person name="Al-Dilaimi A."/>
            <person name="Albersmeier A."/>
            <person name="Wichmann J."/>
            <person name="Grundmann M."/>
            <person name="Rupp O."/>
            <person name="Lauersen K.J."/>
            <person name="Blifernez-Klassen O."/>
            <person name="Kalinowski J."/>
            <person name="Goesmann A."/>
            <person name="Mussgnug J.H."/>
            <person name="Kruse O."/>
        </authorList>
    </citation>
    <scope>NUCLEOTIDE SEQUENCE [LARGE SCALE GENOMIC DNA]</scope>
    <source>
        <strain evidence="2 3">SAG 48.87</strain>
    </source>
</reference>
<dbReference type="Proteomes" id="UP000054498">
    <property type="component" value="Unassembled WGS sequence"/>
</dbReference>
<dbReference type="EMBL" id="KK100501">
    <property type="protein sequence ID" value="KIZ05472.1"/>
    <property type="molecule type" value="Genomic_DNA"/>
</dbReference>
<accession>A0A0D2MYP0</accession>
<feature type="region of interest" description="Disordered" evidence="1">
    <location>
        <begin position="217"/>
        <end position="238"/>
    </location>
</feature>
<keyword evidence="3" id="KW-1185">Reference proteome</keyword>
<gene>
    <name evidence="2" type="ORF">MNEG_2481</name>
</gene>
<organism evidence="2 3">
    <name type="scientific">Monoraphidium neglectum</name>
    <dbReference type="NCBI Taxonomy" id="145388"/>
    <lineage>
        <taxon>Eukaryota</taxon>
        <taxon>Viridiplantae</taxon>
        <taxon>Chlorophyta</taxon>
        <taxon>core chlorophytes</taxon>
        <taxon>Chlorophyceae</taxon>
        <taxon>CS clade</taxon>
        <taxon>Sphaeropleales</taxon>
        <taxon>Selenastraceae</taxon>
        <taxon>Monoraphidium</taxon>
    </lineage>
</organism>
<proteinExistence type="predicted"/>
<evidence type="ECO:0000256" key="1">
    <source>
        <dbReference type="SAM" id="MobiDB-lite"/>
    </source>
</evidence>